<comment type="caution">
    <text evidence="2">The sequence shown here is derived from an EMBL/GenBank/DDBJ whole genome shotgun (WGS) entry which is preliminary data.</text>
</comment>
<organism evidence="2 3">
    <name type="scientific">Eumeta variegata</name>
    <name type="common">Bagworm moth</name>
    <name type="synonym">Eumeta japonica</name>
    <dbReference type="NCBI Taxonomy" id="151549"/>
    <lineage>
        <taxon>Eukaryota</taxon>
        <taxon>Metazoa</taxon>
        <taxon>Ecdysozoa</taxon>
        <taxon>Arthropoda</taxon>
        <taxon>Hexapoda</taxon>
        <taxon>Insecta</taxon>
        <taxon>Pterygota</taxon>
        <taxon>Neoptera</taxon>
        <taxon>Endopterygota</taxon>
        <taxon>Lepidoptera</taxon>
        <taxon>Glossata</taxon>
        <taxon>Ditrysia</taxon>
        <taxon>Tineoidea</taxon>
        <taxon>Psychidae</taxon>
        <taxon>Oiketicinae</taxon>
        <taxon>Eumeta</taxon>
    </lineage>
</organism>
<sequence length="98" mass="10775">MIREGRRGARGARRAAGGADMCRQAHYKNLSHPFRPKFMFIESARSPSAIEILLPEDWSGNRDNAGSYSLGPGADPRGGRRAGGPTAARCHQFYIKFL</sequence>
<accession>A0A4C1ZBS0</accession>
<gene>
    <name evidence="2" type="ORF">EVAR_59032_1</name>
</gene>
<dbReference type="Proteomes" id="UP000299102">
    <property type="component" value="Unassembled WGS sequence"/>
</dbReference>
<reference evidence="2 3" key="1">
    <citation type="journal article" date="2019" name="Commun. Biol.">
        <title>The bagworm genome reveals a unique fibroin gene that provides high tensile strength.</title>
        <authorList>
            <person name="Kono N."/>
            <person name="Nakamura H."/>
            <person name="Ohtoshi R."/>
            <person name="Tomita M."/>
            <person name="Numata K."/>
            <person name="Arakawa K."/>
        </authorList>
    </citation>
    <scope>NUCLEOTIDE SEQUENCE [LARGE SCALE GENOMIC DNA]</scope>
</reference>
<dbReference type="AlphaFoldDB" id="A0A4C1ZBS0"/>
<protein>
    <submittedName>
        <fullName evidence="2">Uncharacterized protein</fullName>
    </submittedName>
</protein>
<keyword evidence="3" id="KW-1185">Reference proteome</keyword>
<name>A0A4C1ZBS0_EUMVA</name>
<evidence type="ECO:0000313" key="2">
    <source>
        <dbReference type="EMBL" id="GBP84389.1"/>
    </source>
</evidence>
<evidence type="ECO:0000313" key="3">
    <source>
        <dbReference type="Proteomes" id="UP000299102"/>
    </source>
</evidence>
<evidence type="ECO:0000256" key="1">
    <source>
        <dbReference type="SAM" id="MobiDB-lite"/>
    </source>
</evidence>
<feature type="region of interest" description="Disordered" evidence="1">
    <location>
        <begin position="60"/>
        <end position="85"/>
    </location>
</feature>
<dbReference type="EMBL" id="BGZK01001676">
    <property type="protein sequence ID" value="GBP84389.1"/>
    <property type="molecule type" value="Genomic_DNA"/>
</dbReference>
<proteinExistence type="predicted"/>